<reference evidence="4" key="1">
    <citation type="submission" date="2018-05" db="EMBL/GenBank/DDBJ databases">
        <authorList>
            <person name="Lanie J.A."/>
            <person name="Ng W.-L."/>
            <person name="Kazmierczak K.M."/>
            <person name="Andrzejewski T.M."/>
            <person name="Davidsen T.M."/>
            <person name="Wayne K.J."/>
            <person name="Tettelin H."/>
            <person name="Glass J.I."/>
            <person name="Rusch D."/>
            <person name="Podicherti R."/>
            <person name="Tsui H.-C.T."/>
            <person name="Winkler M.E."/>
        </authorList>
    </citation>
    <scope>NUCLEOTIDE SEQUENCE</scope>
</reference>
<feature type="non-terminal residue" evidence="4">
    <location>
        <position position="1"/>
    </location>
</feature>
<dbReference type="NCBIfam" id="TIGR04183">
    <property type="entry name" value="Por_Secre_tail"/>
    <property type="match status" value="1"/>
</dbReference>
<evidence type="ECO:0000256" key="1">
    <source>
        <dbReference type="ARBA" id="ARBA00022729"/>
    </source>
</evidence>
<evidence type="ECO:0000313" key="4">
    <source>
        <dbReference type="EMBL" id="SUZ84292.1"/>
    </source>
</evidence>
<dbReference type="Pfam" id="PF13205">
    <property type="entry name" value="Big_5"/>
    <property type="match status" value="1"/>
</dbReference>
<dbReference type="Gene3D" id="2.60.40.1220">
    <property type="match status" value="1"/>
</dbReference>
<evidence type="ECO:0000259" key="3">
    <source>
        <dbReference type="Pfam" id="PF18962"/>
    </source>
</evidence>
<accession>A0A381QXY0</accession>
<dbReference type="InterPro" id="IPR018247">
    <property type="entry name" value="EF_Hand_1_Ca_BS"/>
</dbReference>
<dbReference type="InterPro" id="IPR026444">
    <property type="entry name" value="Secre_tail"/>
</dbReference>
<gene>
    <name evidence="4" type="ORF">METZ01_LOCUS37146</name>
</gene>
<organism evidence="4">
    <name type="scientific">marine metagenome</name>
    <dbReference type="NCBI Taxonomy" id="408172"/>
    <lineage>
        <taxon>unclassified sequences</taxon>
        <taxon>metagenomes</taxon>
        <taxon>ecological metagenomes</taxon>
    </lineage>
</organism>
<evidence type="ECO:0008006" key="5">
    <source>
        <dbReference type="Google" id="ProtNLM"/>
    </source>
</evidence>
<evidence type="ECO:0000259" key="2">
    <source>
        <dbReference type="Pfam" id="PF13205"/>
    </source>
</evidence>
<dbReference type="InterPro" id="IPR032812">
    <property type="entry name" value="SbsA_Ig"/>
</dbReference>
<sequence length="1550" mass="169183">IVDQIPFSLDTTNAGGGDNVDVSADGGGNGEDIVFTLNVHEPITIDLSLCHTETNYDAQMGVYILDETCSGNHAPSTCRYPTAAQEPTAQTDCFGEDTAACTEAAAPVFGTSANYRPIIYEYELAPLDGDDTTAYYIVVDGYSGSTGQFRITIEYSQAPYVVSTELNQENDWIDLTFNESVFSNEFPWDAQDIIFQNDLIIDFNQNNGNVTAVAIESISKTDGNPLEGGEILVRVNLNIENEPPISGVETIEIGPINSSTLYDGGGTPMQDTSSSGVITLNQVGESECYDQELTEADFPFKHISDFNISGDNWDFDTFDAMENINGRDSNDYSYKLTLTEPSTIYITTCDDSTTLDVQIAIFNDCDISSWIFYQDDSNWYIVYPNGTSEIYPFECISGILIPNRANMLPRIELEAGDYYVVVDDRNRPPITTGTTVATMIGYSLLVDSTRIPESLNSINYYFNQEVYGGTYADVYSDDGIGLEISDFEITIESNGGNTTGAGFTSITNLLGNPLQGGEEAIRLNIEYNELPSGSEVAIIKPASLRSIFNMIGVPLLDTTGIEINLVDQLPPSLSFNPDVGEAILPTDQFTLTASEPIRLLNDSTITNIDLNNMISIAYTDGDEETIAFSASIDNNVITIIPNSSLTEMRQLRITLLDSLEDLSNNQIDTYTANYSVRDISPPIINTQSDSISTSNAFIILSFSESVYTNNNGTGSLELSDFSLDFSHNGGNATDVTMVDLQRPGPSGPLLGGEDSIWVYLSIDGTPSGEETFTITTNGNEAIFDGFGNPLAFPNNSTNEITLNPYPRLTGNSLENNNVYVELEFSEGIFSASDTSSGVEVTDFDISFSQNSGNANDAVISSLTKTNGSPLSGNESTIRAILNISSPPASGVETIQIAPTNAYAICNSLGNRLSVSECTVNLTLIDRLVPTINDINIIADSIVAITSSEDMYNNVGATGAVSTNHFQATVYPNNGNASEATIVNITNNNQEPLVGGEKIVRIGFVTDLSPSGVEEMTISPAGPANPIYDPANNQMPQNTISERVLLPDRLPPTIISQSAVIAIDNSYVEFSVTEGVYGAYEVTVPVAPNDFDIVFIQNNGNAASAIVDFITNENQFPVVGGEKILRCYLSYDATPSGHEQLYIRATNGSSVFDIAGNSLRLDQVTDTLQLSDQLVPTVSSISIAHGSSISSSTDQPINITFSEPIQSFNYSISARHYNSLSWDTTESSDARQFQLTLNKPMASLDTITITIKGLTDSAGLEAVDFSYEFYTPALGDYDTSGRIDIEDLTRFVTFWLADSEAIFNGLGPTTGQIPHFVPHLDHQYDLDDGMTFIRMWSWFIDKFGFEPLDVMHIGSPMDWHDFIEDIPAEAISGQLYVKYDPGKGSVDLEHTSFGPQNLTLLKNSNEKGEILLEFGLVEPDDINRTISINASVDAPSEALIKYKFFDKNQKIISSGTQKIQLLIPTDYILNQNYPNPFNHRTTISYGVPNKSFINIDIFDINGRLVETIVSHEHEIGFYQQNWSGRNVASGIYFIKLIAEKRILTQKMILLK</sequence>
<name>A0A381QXY0_9ZZZZ</name>
<dbReference type="Pfam" id="PF18962">
    <property type="entry name" value="Por_Secre_tail"/>
    <property type="match status" value="1"/>
</dbReference>
<feature type="domain" description="Secretion system C-terminal sorting" evidence="3">
    <location>
        <begin position="1472"/>
        <end position="1547"/>
    </location>
</feature>
<dbReference type="PROSITE" id="PS00018">
    <property type="entry name" value="EF_HAND_1"/>
    <property type="match status" value="1"/>
</dbReference>
<dbReference type="InterPro" id="IPR014755">
    <property type="entry name" value="Cu-Rt/internalin_Ig-like"/>
</dbReference>
<keyword evidence="1" id="KW-0732">Signal</keyword>
<dbReference type="EMBL" id="UINC01001589">
    <property type="protein sequence ID" value="SUZ84292.1"/>
    <property type="molecule type" value="Genomic_DNA"/>
</dbReference>
<feature type="domain" description="SbsA Ig-like" evidence="2">
    <location>
        <begin position="1174"/>
        <end position="1269"/>
    </location>
</feature>
<proteinExistence type="predicted"/>
<dbReference type="Gene3D" id="2.60.40.4070">
    <property type="match status" value="1"/>
</dbReference>
<protein>
    <recommendedName>
        <fullName evidence="5">Secretion system C-terminal sorting domain-containing protein</fullName>
    </recommendedName>
</protein>